<keyword evidence="2" id="KW-0812">Transmembrane</keyword>
<evidence type="ECO:0000313" key="4">
    <source>
        <dbReference type="Proteomes" id="UP000185944"/>
    </source>
</evidence>
<feature type="transmembrane region" description="Helical" evidence="2">
    <location>
        <begin position="368"/>
        <end position="389"/>
    </location>
</feature>
<dbReference type="EMBL" id="LTDL01000014">
    <property type="protein sequence ID" value="OAG31591.1"/>
    <property type="molecule type" value="Genomic_DNA"/>
</dbReference>
<accession>A0A177EJE5</accession>
<comment type="caution">
    <text evidence="3">The sequence shown here is derived from an EMBL/GenBank/DDBJ whole genome shotgun (WGS) entry which is preliminary data.</text>
</comment>
<feature type="transmembrane region" description="Helical" evidence="2">
    <location>
        <begin position="342"/>
        <end position="362"/>
    </location>
</feature>
<keyword evidence="2" id="KW-1133">Transmembrane helix</keyword>
<feature type="compositionally biased region" description="Basic and acidic residues" evidence="1">
    <location>
        <begin position="1"/>
        <end position="14"/>
    </location>
</feature>
<feature type="region of interest" description="Disordered" evidence="1">
    <location>
        <begin position="1"/>
        <end position="38"/>
    </location>
</feature>
<proteinExistence type="predicted"/>
<evidence type="ECO:0000256" key="2">
    <source>
        <dbReference type="SAM" id="Phobius"/>
    </source>
</evidence>
<dbReference type="GeneID" id="93646416"/>
<feature type="transmembrane region" description="Helical" evidence="2">
    <location>
        <begin position="288"/>
        <end position="308"/>
    </location>
</feature>
<protein>
    <submittedName>
        <fullName evidence="3">Uncharacterized protein</fullName>
    </submittedName>
</protein>
<name>A0A177EJE5_9MICR</name>
<sequence length="471" mass="53762">MDGDSKKNNEDITDHGTPFDNYLSSDEQASDSSSSSEVSTLEHDDSHIFLTQIQAKHSDFINTLNIPQLVDGVTNIAAHKLEAVAIYQEDLEALSKDFANTQKIVESITVPRPNYKYTQNIQCLNSVSRMFSSIKKDIDDYESKLVQVTEYGSALERFKTTYQRLSTKHPSEITEEDRQDFLDQEALVEDIQKTITLVRGRRGISDIQMLLRELEQQTLWAGKSAACGIIKIFQDQTKTPWARYIVRMMLWFFGVSTYTLHSCLICLKTTIPAALSAPDQGFYKIPQYIYPIIWVAIYVQLYMFTNVFKQVCTRKVKPKLPEAQPFLKEITTRNQWDRVCCYIQWVSIGFLFAATSFLLPLLFLGPKPLVSCVFITTHTLWTIYIGYRLESCRKAVDNWGASFIKSNQRLAAWRIFSGAVATFFGLCVAIGWFMMVKDAMLYTTSHNGTDSRCILMLGLAQACFNRSRSTD</sequence>
<dbReference type="Proteomes" id="UP000185944">
    <property type="component" value="Unassembled WGS sequence"/>
</dbReference>
<feature type="transmembrane region" description="Helical" evidence="2">
    <location>
        <begin position="250"/>
        <end position="276"/>
    </location>
</feature>
<dbReference type="RefSeq" id="XP_067545192.1">
    <property type="nucleotide sequence ID" value="XM_067687484.1"/>
</dbReference>
<organism evidence="3 4">
    <name type="scientific">Nematocida displodere</name>
    <dbReference type="NCBI Taxonomy" id="1805483"/>
    <lineage>
        <taxon>Eukaryota</taxon>
        <taxon>Fungi</taxon>
        <taxon>Fungi incertae sedis</taxon>
        <taxon>Microsporidia</taxon>
        <taxon>Nematocida</taxon>
    </lineage>
</organism>
<evidence type="ECO:0000313" key="3">
    <source>
        <dbReference type="EMBL" id="OAG31591.1"/>
    </source>
</evidence>
<evidence type="ECO:0000256" key="1">
    <source>
        <dbReference type="SAM" id="MobiDB-lite"/>
    </source>
</evidence>
<reference evidence="3 4" key="1">
    <citation type="submission" date="2016-02" db="EMBL/GenBank/DDBJ databases">
        <title>Discovery of a natural microsporidian pathogen with a broad tissue tropism in Caenorhabditis elegans.</title>
        <authorList>
            <person name="Luallen R.J."/>
            <person name="Reinke A.W."/>
            <person name="Tong L."/>
            <person name="Botts M.R."/>
            <person name="Felix M.-A."/>
            <person name="Troemel E.R."/>
        </authorList>
    </citation>
    <scope>NUCLEOTIDE SEQUENCE [LARGE SCALE GENOMIC DNA]</scope>
    <source>
        <strain evidence="3 4">JUm2807</strain>
    </source>
</reference>
<gene>
    <name evidence="3" type="ORF">NEDG_00066</name>
</gene>
<feature type="compositionally biased region" description="Low complexity" evidence="1">
    <location>
        <begin position="24"/>
        <end position="38"/>
    </location>
</feature>
<dbReference type="VEuPathDB" id="MicrosporidiaDB:NEDG_00066"/>
<keyword evidence="2" id="KW-0472">Membrane</keyword>
<dbReference type="AlphaFoldDB" id="A0A177EJE5"/>
<feature type="transmembrane region" description="Helical" evidence="2">
    <location>
        <begin position="410"/>
        <end position="435"/>
    </location>
</feature>
<keyword evidence="4" id="KW-1185">Reference proteome</keyword>